<evidence type="ECO:0000313" key="3">
    <source>
        <dbReference type="EMBL" id="GAT34139.1"/>
    </source>
</evidence>
<protein>
    <submittedName>
        <fullName evidence="3">Short C-terminal domain-containing protein</fullName>
    </submittedName>
</protein>
<evidence type="ECO:0000256" key="1">
    <source>
        <dbReference type="SAM" id="Phobius"/>
    </source>
</evidence>
<evidence type="ECO:0000313" key="4">
    <source>
        <dbReference type="Proteomes" id="UP000076023"/>
    </source>
</evidence>
<dbReference type="Proteomes" id="UP000076023">
    <property type="component" value="Unassembled WGS sequence"/>
</dbReference>
<keyword evidence="1" id="KW-1133">Transmembrane helix</keyword>
<feature type="transmembrane region" description="Helical" evidence="1">
    <location>
        <begin position="50"/>
        <end position="78"/>
    </location>
</feature>
<dbReference type="AlphaFoldDB" id="A0A146G8X0"/>
<dbReference type="InParanoid" id="A0A146G8X0"/>
<feature type="domain" description="SHOCT" evidence="2">
    <location>
        <begin position="166"/>
        <end position="193"/>
    </location>
</feature>
<dbReference type="Pfam" id="PF09851">
    <property type="entry name" value="SHOCT"/>
    <property type="match status" value="1"/>
</dbReference>
<gene>
    <name evidence="3" type="ORF">TSACC_22563</name>
</gene>
<feature type="transmembrane region" description="Helical" evidence="1">
    <location>
        <begin position="90"/>
        <end position="111"/>
    </location>
</feature>
<comment type="caution">
    <text evidence="3">The sequence shown here is derived from an EMBL/GenBank/DDBJ whole genome shotgun (WGS) entry which is preliminary data.</text>
</comment>
<keyword evidence="1" id="KW-0472">Membrane</keyword>
<dbReference type="OrthoDB" id="3259185at2"/>
<keyword evidence="4" id="KW-1185">Reference proteome</keyword>
<organism evidence="3 4">
    <name type="scientific">Terrimicrobium sacchariphilum</name>
    <dbReference type="NCBI Taxonomy" id="690879"/>
    <lineage>
        <taxon>Bacteria</taxon>
        <taxon>Pseudomonadati</taxon>
        <taxon>Verrucomicrobiota</taxon>
        <taxon>Terrimicrobiia</taxon>
        <taxon>Terrimicrobiales</taxon>
        <taxon>Terrimicrobiaceae</taxon>
        <taxon>Terrimicrobium</taxon>
    </lineage>
</organism>
<accession>A0A146G8X0</accession>
<dbReference type="InterPro" id="IPR018649">
    <property type="entry name" value="SHOCT"/>
</dbReference>
<dbReference type="EMBL" id="BDCO01000002">
    <property type="protein sequence ID" value="GAT34139.1"/>
    <property type="molecule type" value="Genomic_DNA"/>
</dbReference>
<reference evidence="4" key="1">
    <citation type="journal article" date="2017" name="Genome Announc.">
        <title>Draft Genome Sequence of Terrimicrobium sacchariphilum NM-5T, a Facultative Anaerobic Soil Bacterium of the Class Spartobacteria.</title>
        <authorList>
            <person name="Qiu Y.L."/>
            <person name="Tourlousse D.M."/>
            <person name="Matsuura N."/>
            <person name="Ohashi A."/>
            <person name="Sekiguchi Y."/>
        </authorList>
    </citation>
    <scope>NUCLEOTIDE SEQUENCE [LARGE SCALE GENOMIC DNA]</scope>
    <source>
        <strain evidence="4">NM-5</strain>
    </source>
</reference>
<name>A0A146G8X0_TERSA</name>
<sequence>MVRFWVNLPRLNLRLVRGHRYYVLRVVLPYMAIYKAREMVRRQISPQRKVVFYIGMALLVAGALLFLSTFLSAALHFGDFSNFADRSRSMILRAVVGALMIVVGGVLQSVGRAGLAGSGLKLDPEEARRDVEPWARMGGGVVRDILDEAGISPGAKPESEVLTFDEKLRRLQKLRDDGLISAEEFEDTKKRILSDV</sequence>
<keyword evidence="1" id="KW-0812">Transmembrane</keyword>
<evidence type="ECO:0000259" key="2">
    <source>
        <dbReference type="Pfam" id="PF09851"/>
    </source>
</evidence>
<proteinExistence type="predicted"/>